<dbReference type="KEGG" id="arw:MB46_14720"/>
<dbReference type="AlphaFoldDB" id="A0A0U3PBG3"/>
<evidence type="ECO:0000313" key="1">
    <source>
        <dbReference type="EMBL" id="SEE97873.1"/>
    </source>
</evidence>
<reference evidence="1 2" key="1">
    <citation type="submission" date="2016-10" db="EMBL/GenBank/DDBJ databases">
        <authorList>
            <person name="de Groot N.N."/>
        </authorList>
    </citation>
    <scope>NUCLEOTIDE SEQUENCE [LARGE SCALE GENOMIC DNA]</scope>
    <source>
        <strain evidence="1 2">DSM 22274</strain>
    </source>
</reference>
<accession>A0A0U3PBG3</accession>
<dbReference type="OrthoDB" id="4952030at2"/>
<name>A0A0U3PBG3_9MICC</name>
<accession>A0A1H5N8J3</accession>
<gene>
    <name evidence="1" type="ORF">SAMN04489740_3483</name>
</gene>
<organism evidence="1 2">
    <name type="scientific">Arthrobacter alpinus</name>
    <dbReference type="NCBI Taxonomy" id="656366"/>
    <lineage>
        <taxon>Bacteria</taxon>
        <taxon>Bacillati</taxon>
        <taxon>Actinomycetota</taxon>
        <taxon>Actinomycetes</taxon>
        <taxon>Micrococcales</taxon>
        <taxon>Micrococcaceae</taxon>
        <taxon>Arthrobacter</taxon>
    </lineage>
</organism>
<evidence type="ECO:0000313" key="2">
    <source>
        <dbReference type="Proteomes" id="UP000182725"/>
    </source>
</evidence>
<proteinExistence type="predicted"/>
<protein>
    <submittedName>
        <fullName evidence="1">Uncharacterized protein</fullName>
    </submittedName>
</protein>
<dbReference type="EMBL" id="FNTV01000001">
    <property type="protein sequence ID" value="SEE97873.1"/>
    <property type="molecule type" value="Genomic_DNA"/>
</dbReference>
<dbReference type="Proteomes" id="UP000182725">
    <property type="component" value="Unassembled WGS sequence"/>
</dbReference>
<sequence length="74" mass="8495">MTKTPFVHRMMRFTGRLRYVFGPAVSSPLDHEMTPENKALLVQQEAATEEFITVKRADGSTYLVPRDPKDQSLR</sequence>
<dbReference type="RefSeq" id="WP_044574942.1">
    <property type="nucleotide sequence ID" value="NZ_CP013745.1"/>
</dbReference>